<dbReference type="GO" id="GO:0046872">
    <property type="term" value="F:metal ion binding"/>
    <property type="evidence" value="ECO:0007669"/>
    <property type="project" value="UniProtKB-KW"/>
</dbReference>
<dbReference type="Gene3D" id="2.30.42.10">
    <property type="match status" value="1"/>
</dbReference>
<dbReference type="Pfam" id="PF17820">
    <property type="entry name" value="PDZ_6"/>
    <property type="match status" value="1"/>
</dbReference>
<keyword evidence="5 11" id="KW-0812">Transmembrane</keyword>
<proteinExistence type="inferred from homology"/>
<keyword evidence="9 11" id="KW-0482">Metalloprotease</keyword>
<dbReference type="GO" id="GO:0016020">
    <property type="term" value="C:membrane"/>
    <property type="evidence" value="ECO:0007669"/>
    <property type="project" value="UniProtKB-SubCell"/>
</dbReference>
<dbReference type="Proteomes" id="UP000261704">
    <property type="component" value="Chromosome"/>
</dbReference>
<evidence type="ECO:0000256" key="8">
    <source>
        <dbReference type="ARBA" id="ARBA00022989"/>
    </source>
</evidence>
<dbReference type="PANTHER" id="PTHR42837:SF2">
    <property type="entry name" value="MEMBRANE METALLOPROTEASE ARASP2, CHLOROPLASTIC-RELATED"/>
    <property type="match status" value="1"/>
</dbReference>
<dbReference type="GO" id="GO:0006508">
    <property type="term" value="P:proteolysis"/>
    <property type="evidence" value="ECO:0007669"/>
    <property type="project" value="UniProtKB-KW"/>
</dbReference>
<dbReference type="InterPro" id="IPR041489">
    <property type="entry name" value="PDZ_6"/>
</dbReference>
<dbReference type="InterPro" id="IPR004387">
    <property type="entry name" value="Pept_M50_Zn"/>
</dbReference>
<dbReference type="SMART" id="SM00228">
    <property type="entry name" value="PDZ"/>
    <property type="match status" value="1"/>
</dbReference>
<keyword evidence="8 11" id="KW-1133">Transmembrane helix</keyword>
<dbReference type="EC" id="3.4.24.-" evidence="11"/>
<evidence type="ECO:0000256" key="3">
    <source>
        <dbReference type="ARBA" id="ARBA00007931"/>
    </source>
</evidence>
<dbReference type="AlphaFoldDB" id="A0A347UGP7"/>
<protein>
    <recommendedName>
        <fullName evidence="11">Zinc metalloprotease</fullName>
        <ecNumber evidence="11">3.4.24.-</ecNumber>
    </recommendedName>
</protein>
<keyword evidence="6 11" id="KW-0378">Hydrolase</keyword>
<dbReference type="NCBIfam" id="TIGR00054">
    <property type="entry name" value="RIP metalloprotease RseP"/>
    <property type="match status" value="1"/>
</dbReference>
<dbReference type="Pfam" id="PF02163">
    <property type="entry name" value="Peptidase_M50"/>
    <property type="match status" value="1"/>
</dbReference>
<keyword evidence="10 11" id="KW-0472">Membrane</keyword>
<dbReference type="InterPro" id="IPR001478">
    <property type="entry name" value="PDZ"/>
</dbReference>
<dbReference type="CDD" id="cd06163">
    <property type="entry name" value="S2P-M50_PDZ_RseP-like"/>
    <property type="match status" value="1"/>
</dbReference>
<feature type="transmembrane region" description="Helical" evidence="11">
    <location>
        <begin position="6"/>
        <end position="30"/>
    </location>
</feature>
<dbReference type="GO" id="GO:0004222">
    <property type="term" value="F:metalloendopeptidase activity"/>
    <property type="evidence" value="ECO:0007669"/>
    <property type="project" value="InterPro"/>
</dbReference>
<evidence type="ECO:0000256" key="10">
    <source>
        <dbReference type="ARBA" id="ARBA00023136"/>
    </source>
</evidence>
<dbReference type="OrthoDB" id="9782003at2"/>
<evidence type="ECO:0000313" key="13">
    <source>
        <dbReference type="EMBL" id="AXX98025.1"/>
    </source>
</evidence>
<feature type="transmembrane region" description="Helical" evidence="11">
    <location>
        <begin position="113"/>
        <end position="141"/>
    </location>
</feature>
<evidence type="ECO:0000256" key="5">
    <source>
        <dbReference type="ARBA" id="ARBA00022692"/>
    </source>
</evidence>
<evidence type="ECO:0000256" key="11">
    <source>
        <dbReference type="RuleBase" id="RU362031"/>
    </source>
</evidence>
<evidence type="ECO:0000259" key="12">
    <source>
        <dbReference type="SMART" id="SM00228"/>
    </source>
</evidence>
<dbReference type="KEGG" id="pamo:BAR1_08810"/>
<evidence type="ECO:0000256" key="6">
    <source>
        <dbReference type="ARBA" id="ARBA00022801"/>
    </source>
</evidence>
<gene>
    <name evidence="13" type="primary">rseP</name>
    <name evidence="13" type="ORF">BAR1_08810</name>
</gene>
<feature type="transmembrane region" description="Helical" evidence="11">
    <location>
        <begin position="371"/>
        <end position="391"/>
    </location>
</feature>
<name>A0A347UGP7_9RHOB</name>
<evidence type="ECO:0000256" key="9">
    <source>
        <dbReference type="ARBA" id="ARBA00023049"/>
    </source>
</evidence>
<organism evidence="13 14">
    <name type="scientific">Profundibacter amoris</name>
    <dbReference type="NCBI Taxonomy" id="2171755"/>
    <lineage>
        <taxon>Bacteria</taxon>
        <taxon>Pseudomonadati</taxon>
        <taxon>Pseudomonadota</taxon>
        <taxon>Alphaproteobacteria</taxon>
        <taxon>Rhodobacterales</taxon>
        <taxon>Paracoccaceae</taxon>
        <taxon>Profundibacter</taxon>
    </lineage>
</organism>
<dbReference type="InterPro" id="IPR036034">
    <property type="entry name" value="PDZ_sf"/>
</dbReference>
<comment type="similarity">
    <text evidence="3 11">Belongs to the peptidase M50B family.</text>
</comment>
<dbReference type="EMBL" id="CP032125">
    <property type="protein sequence ID" value="AXX98025.1"/>
    <property type="molecule type" value="Genomic_DNA"/>
</dbReference>
<comment type="subcellular location">
    <subcellularLocation>
        <location evidence="2">Membrane</location>
        <topology evidence="2">Multi-pass membrane protein</topology>
    </subcellularLocation>
</comment>
<keyword evidence="7 11" id="KW-0862">Zinc</keyword>
<feature type="transmembrane region" description="Helical" evidence="11">
    <location>
        <begin position="418"/>
        <end position="439"/>
    </location>
</feature>
<keyword evidence="4 13" id="KW-0645">Protease</keyword>
<evidence type="ECO:0000256" key="7">
    <source>
        <dbReference type="ARBA" id="ARBA00022833"/>
    </source>
</evidence>
<dbReference type="InterPro" id="IPR008915">
    <property type="entry name" value="Peptidase_M50"/>
</dbReference>
<evidence type="ECO:0000256" key="2">
    <source>
        <dbReference type="ARBA" id="ARBA00004141"/>
    </source>
</evidence>
<feature type="domain" description="PDZ" evidence="12">
    <location>
        <begin position="204"/>
        <end position="274"/>
    </location>
</feature>
<accession>A0A347UGP7</accession>
<evidence type="ECO:0000313" key="14">
    <source>
        <dbReference type="Proteomes" id="UP000261704"/>
    </source>
</evidence>
<reference evidence="13 14" key="1">
    <citation type="submission" date="2018-09" db="EMBL/GenBank/DDBJ databases">
        <title>Profundibacter amoris BAR1 gen. nov., sp. nov., a new member of the Roseobacter clade isolated at Lokis Castle Vent Field on the Arctic Mid-Oceanic Ridge.</title>
        <authorList>
            <person name="Le Moine Bauer S."/>
            <person name="Sjoeberg A.G."/>
            <person name="L'Haridon S."/>
            <person name="Stokke R."/>
            <person name="Roalkvam I."/>
            <person name="Steen I.H."/>
            <person name="Dahle H."/>
        </authorList>
    </citation>
    <scope>NUCLEOTIDE SEQUENCE [LARGE SCALE GENOMIC DNA]</scope>
    <source>
        <strain evidence="13 14">BAR1</strain>
    </source>
</reference>
<keyword evidence="14" id="KW-1185">Reference proteome</keyword>
<sequence>MDFASILPVFGNFAFTVAAFIVALSVIVAIHEYGHYIVGRWTGIHAEVFSLGFGPTLWSRVDKRGTKWQIAALPFGGYVKFLGDADAASGKDGEAISSLSDEEKRHTMHGAPLWARFLTVLAGPVFNFILAIIVFAGLALVDGISTYPPKIATVYELPEGLSELEPGDTLVAIEGVRFPDEEGYGAFLDALPSKPKLSYTVLRDGKEVTVSGPPLSPTRVNAVTPGWAADKAGIQVDDVILEIGGTKVYEFGQMIPLINDSAGKPTVIKLWRDGKVLEYTIEAQKRDLPIADNQFETRYIMGISGSLFFESARERPGIGEALLIGAKGTWGVITQSISGLTHMIAGKISSCNLSGPVGIANISGELARQGVLAFLYFIAMLSTAVGLMNLFPVPVLDGGHLVFFSYEAVAGKPPSDKVLNILMTAGFAMILMLMGFALYNDFMCP</sequence>
<dbReference type="PANTHER" id="PTHR42837">
    <property type="entry name" value="REGULATOR OF SIGMA-E PROTEASE RSEP"/>
    <property type="match status" value="1"/>
</dbReference>
<keyword evidence="11" id="KW-0479">Metal-binding</keyword>
<comment type="cofactor">
    <cofactor evidence="1 11">
        <name>Zn(2+)</name>
        <dbReference type="ChEBI" id="CHEBI:29105"/>
    </cofactor>
</comment>
<dbReference type="SUPFAM" id="SSF50156">
    <property type="entry name" value="PDZ domain-like"/>
    <property type="match status" value="2"/>
</dbReference>
<evidence type="ECO:0000256" key="1">
    <source>
        <dbReference type="ARBA" id="ARBA00001947"/>
    </source>
</evidence>
<evidence type="ECO:0000256" key="4">
    <source>
        <dbReference type="ARBA" id="ARBA00022670"/>
    </source>
</evidence>
<dbReference type="RefSeq" id="WP_118942681.1">
    <property type="nucleotide sequence ID" value="NZ_CP032125.1"/>
</dbReference>